<keyword evidence="5" id="KW-1185">Reference proteome</keyword>
<dbReference type="Pfam" id="PF24053">
    <property type="entry name" value="DUF7356"/>
    <property type="match status" value="1"/>
</dbReference>
<dbReference type="PANTHER" id="PTHR34200">
    <property type="entry name" value="DENTIN SIALOPHOSPHOPROTEIN-LIKE ISOFORM X1"/>
    <property type="match status" value="1"/>
</dbReference>
<dbReference type="Proteomes" id="UP000015453">
    <property type="component" value="Unassembled WGS sequence"/>
</dbReference>
<feature type="transmembrane region" description="Helical" evidence="2">
    <location>
        <begin position="326"/>
        <end position="345"/>
    </location>
</feature>
<reference evidence="4 5" key="1">
    <citation type="journal article" date="2013" name="BMC Genomics">
        <title>The miniature genome of a carnivorous plant Genlisea aurea contains a low number of genes and short non-coding sequences.</title>
        <authorList>
            <person name="Leushkin E.V."/>
            <person name="Sutormin R.A."/>
            <person name="Nabieva E.R."/>
            <person name="Penin A.A."/>
            <person name="Kondrashov A.S."/>
            <person name="Logacheva M.D."/>
        </authorList>
    </citation>
    <scope>NUCLEOTIDE SEQUENCE [LARGE SCALE GENOMIC DNA]</scope>
</reference>
<keyword evidence="2" id="KW-1133">Transmembrane helix</keyword>
<proteinExistence type="predicted"/>
<dbReference type="PANTHER" id="PTHR34200:SF2">
    <property type="entry name" value="TRANSMEMBRANE PROTEIN"/>
    <property type="match status" value="1"/>
</dbReference>
<evidence type="ECO:0000256" key="1">
    <source>
        <dbReference type="SAM" id="MobiDB-lite"/>
    </source>
</evidence>
<accession>S8D1V1</accession>
<dbReference type="OrthoDB" id="785602at2759"/>
<feature type="compositionally biased region" description="Polar residues" evidence="1">
    <location>
        <begin position="176"/>
        <end position="191"/>
    </location>
</feature>
<dbReference type="AlphaFoldDB" id="S8D1V1"/>
<protein>
    <recommendedName>
        <fullName evidence="3">DUF7356 domain-containing protein</fullName>
    </recommendedName>
</protein>
<evidence type="ECO:0000259" key="3">
    <source>
        <dbReference type="Pfam" id="PF24053"/>
    </source>
</evidence>
<keyword evidence="2" id="KW-0812">Transmembrane</keyword>
<evidence type="ECO:0000313" key="4">
    <source>
        <dbReference type="EMBL" id="EPS73764.1"/>
    </source>
</evidence>
<feature type="compositionally biased region" description="Basic and acidic residues" evidence="1">
    <location>
        <begin position="162"/>
        <end position="171"/>
    </location>
</feature>
<feature type="domain" description="DUF7356" evidence="3">
    <location>
        <begin position="214"/>
        <end position="305"/>
    </location>
</feature>
<sequence>MESKEGGTMRCLGDDKSALLDEYERLSFEVHLNNAVLGRSRSEAPPRNERRRGRGGFRRVWKKENMLWGRQLSIEETRLLGSARNPKIQKFSCGMGGHRTLAVVFIILLLLVSVNCEAGVLNHVRKLFIAEANNSSAQKVSPITSSVNESNANPMNAGKPIHKSDTNKENADAGVLQSSTKESVNPNSTTPRGEDNIDSTTSVIANSTKPALGSKEICKGSLASCNDQGMLACLRASKESKQLSLLVQNQGGSNLKVKVILPDPTIAELPLLELPAGETEKMDISPATTTVTLASGKAQCTLHLNGDPGSRFHPVSFYSMQISPVFSIYVAGALVLVLGGVVTCCKVQKRKEEDGIAYEEVEMGLASAEGWDNDWDSDDNWDEGTAVVSPAAARGRASGNGLISRSAAKEGWDD</sequence>
<dbReference type="EMBL" id="AUSU01000314">
    <property type="protein sequence ID" value="EPS73764.1"/>
    <property type="molecule type" value="Genomic_DNA"/>
</dbReference>
<feature type="compositionally biased region" description="Acidic residues" evidence="1">
    <location>
        <begin position="372"/>
        <end position="382"/>
    </location>
</feature>
<evidence type="ECO:0000313" key="5">
    <source>
        <dbReference type="Proteomes" id="UP000015453"/>
    </source>
</evidence>
<feature type="region of interest" description="Disordered" evidence="1">
    <location>
        <begin position="139"/>
        <end position="201"/>
    </location>
</feature>
<organism evidence="4 5">
    <name type="scientific">Genlisea aurea</name>
    <dbReference type="NCBI Taxonomy" id="192259"/>
    <lineage>
        <taxon>Eukaryota</taxon>
        <taxon>Viridiplantae</taxon>
        <taxon>Streptophyta</taxon>
        <taxon>Embryophyta</taxon>
        <taxon>Tracheophyta</taxon>
        <taxon>Spermatophyta</taxon>
        <taxon>Magnoliopsida</taxon>
        <taxon>eudicotyledons</taxon>
        <taxon>Gunneridae</taxon>
        <taxon>Pentapetalae</taxon>
        <taxon>asterids</taxon>
        <taxon>lamiids</taxon>
        <taxon>Lamiales</taxon>
        <taxon>Lentibulariaceae</taxon>
        <taxon>Genlisea</taxon>
    </lineage>
</organism>
<feature type="region of interest" description="Disordered" evidence="1">
    <location>
        <begin position="372"/>
        <end position="400"/>
    </location>
</feature>
<name>S8D1V1_9LAMI</name>
<evidence type="ECO:0000256" key="2">
    <source>
        <dbReference type="SAM" id="Phobius"/>
    </source>
</evidence>
<comment type="caution">
    <text evidence="4">The sequence shown here is derived from an EMBL/GenBank/DDBJ whole genome shotgun (WGS) entry which is preliminary data.</text>
</comment>
<keyword evidence="2" id="KW-0472">Membrane</keyword>
<feature type="transmembrane region" description="Helical" evidence="2">
    <location>
        <begin position="100"/>
        <end position="121"/>
    </location>
</feature>
<gene>
    <name evidence="4" type="ORF">M569_00999</name>
</gene>
<dbReference type="InterPro" id="IPR055780">
    <property type="entry name" value="DUF7356"/>
</dbReference>
<feature type="compositionally biased region" description="Polar residues" evidence="1">
    <location>
        <begin position="139"/>
        <end position="154"/>
    </location>
</feature>